<dbReference type="AlphaFoldDB" id="A0A809YX74"/>
<evidence type="ECO:0000313" key="2">
    <source>
        <dbReference type="EMBL" id="BCE45166.1"/>
    </source>
</evidence>
<gene>
    <name evidence="1" type="ORF">XF1B_15940</name>
    <name evidence="2" type="ORF">XF4B_15150</name>
    <name evidence="3" type="ORF">XF6B_15710</name>
</gene>
<dbReference type="EMBL" id="AP023096">
    <property type="protein sequence ID" value="BCE62772.1"/>
    <property type="molecule type" value="Genomic_DNA"/>
</dbReference>
<name>A0A809YX74_9BRAD</name>
<reference evidence="1" key="1">
    <citation type="submission" date="2020-05" db="EMBL/GenBank/DDBJ databases">
        <title>Complete genome sequence of Bradyrhizobium diazoefficiens XF1 isolated from soybean nodule.</title>
        <authorList>
            <person name="Noda R."/>
            <person name="Kakizaki K."/>
            <person name="Minamisawa K."/>
        </authorList>
    </citation>
    <scope>NUCLEOTIDE SEQUENCE</scope>
    <source>
        <strain evidence="1">XF1</strain>
    </source>
</reference>
<evidence type="ECO:0000313" key="1">
    <source>
        <dbReference type="EMBL" id="BCE18913.1"/>
    </source>
</evidence>
<proteinExistence type="predicted"/>
<dbReference type="EMBL" id="AP023094">
    <property type="protein sequence ID" value="BCE45166.1"/>
    <property type="molecule type" value="Genomic_DNA"/>
</dbReference>
<evidence type="ECO:0000313" key="3">
    <source>
        <dbReference type="EMBL" id="BCE62772.1"/>
    </source>
</evidence>
<protein>
    <submittedName>
        <fullName evidence="2">Uncharacterized protein</fullName>
    </submittedName>
</protein>
<reference evidence="2" key="2">
    <citation type="submission" date="2020-05" db="EMBL/GenBank/DDBJ databases">
        <title>Complete genome sequence of Bradyrhizobium diazoefficiens XF4 isolated from soybean nodule.</title>
        <authorList>
            <person name="Noda R."/>
            <person name="Kakizaki K."/>
            <person name="Minamisawa K."/>
        </authorList>
    </citation>
    <scope>NUCLEOTIDE SEQUENCE</scope>
    <source>
        <strain evidence="2">XF4</strain>
    </source>
</reference>
<sequence>MAVGEWGAFAVAGNQTFTGKDAHNFSPARRCPGAHWSSGNAGGVLRFHRGFVKLRSLDCDVDAAEGGGT</sequence>
<organism evidence="2">
    <name type="scientific">Bradyrhizobium diazoefficiens</name>
    <dbReference type="NCBI Taxonomy" id="1355477"/>
    <lineage>
        <taxon>Bacteria</taxon>
        <taxon>Pseudomonadati</taxon>
        <taxon>Pseudomonadota</taxon>
        <taxon>Alphaproteobacteria</taxon>
        <taxon>Hyphomicrobiales</taxon>
        <taxon>Nitrobacteraceae</taxon>
        <taxon>Bradyrhizobium</taxon>
    </lineage>
</organism>
<accession>A0A809YX74</accession>
<dbReference type="EMBL" id="AP023091">
    <property type="protein sequence ID" value="BCE18913.1"/>
    <property type="molecule type" value="Genomic_DNA"/>
</dbReference>
<reference evidence="3" key="3">
    <citation type="submission" date="2020-05" db="EMBL/GenBank/DDBJ databases">
        <title>Complete genome sequence of Bradyrhizobium diazoefficiens XF6 isolated from soybean nodule.</title>
        <authorList>
            <person name="Noda R."/>
            <person name="Kakizaki K."/>
            <person name="Minamisawa K."/>
        </authorList>
    </citation>
    <scope>NUCLEOTIDE SEQUENCE</scope>
    <source>
        <strain evidence="3">XF6</strain>
    </source>
</reference>